<dbReference type="SUPFAM" id="SSF81383">
    <property type="entry name" value="F-box domain"/>
    <property type="match status" value="1"/>
</dbReference>
<dbReference type="AlphaFoldDB" id="A0A6A6LN91"/>
<dbReference type="Gene3D" id="3.80.10.10">
    <property type="entry name" value="Ribonuclease Inhibitor"/>
    <property type="match status" value="1"/>
</dbReference>
<name>A0A6A6LN91_HEVBR</name>
<evidence type="ECO:0000313" key="2">
    <source>
        <dbReference type="Proteomes" id="UP000467840"/>
    </source>
</evidence>
<dbReference type="InterPro" id="IPR036047">
    <property type="entry name" value="F-box-like_dom_sf"/>
</dbReference>
<evidence type="ECO:0008006" key="3">
    <source>
        <dbReference type="Google" id="ProtNLM"/>
    </source>
</evidence>
<keyword evidence="2" id="KW-1185">Reference proteome</keyword>
<comment type="caution">
    <text evidence="1">The sequence shown here is derived from an EMBL/GenBank/DDBJ whole genome shotgun (WGS) entry which is preliminary data.</text>
</comment>
<dbReference type="PANTHER" id="PTHR38926:SF13">
    <property type="entry name" value="F-BOX DOMAIN CONTAINING PROTEIN, EXPRESSED"/>
    <property type="match status" value="1"/>
</dbReference>
<evidence type="ECO:0000313" key="1">
    <source>
        <dbReference type="EMBL" id="KAF2301987.1"/>
    </source>
</evidence>
<sequence>MTSNEKRNTDSCSVHDTTLMDERRWEELDSNILGKIFYTIPNRDLFCNVSSVCQSWMLVCWDILFWRHNTVDLTPALKASANFNYRIMSKLLRTVMEGNDANGFPLEQWRLSVKTVLVPEGLNIIDEHLQYIAKVDIAETLCRMKNLATLVFEGACLYREAINMIFDECLELETIHIWDCFLMEDGLQYVRDMTANIRLGVKELGSRRSWRCEASERREKPDEVLHVQKKFMQWKNGLSDFYFDIENDEFDLLDDDDWVFSP</sequence>
<reference evidence="1 2" key="1">
    <citation type="journal article" date="2020" name="Mol. Plant">
        <title>The Chromosome-Based Rubber Tree Genome Provides New Insights into Spurge Genome Evolution and Rubber Biosynthesis.</title>
        <authorList>
            <person name="Liu J."/>
            <person name="Shi C."/>
            <person name="Shi C.C."/>
            <person name="Li W."/>
            <person name="Zhang Q.J."/>
            <person name="Zhang Y."/>
            <person name="Li K."/>
            <person name="Lu H.F."/>
            <person name="Shi C."/>
            <person name="Zhu S.T."/>
            <person name="Xiao Z.Y."/>
            <person name="Nan H."/>
            <person name="Yue Y."/>
            <person name="Zhu X.G."/>
            <person name="Wu Y."/>
            <person name="Hong X.N."/>
            <person name="Fan G.Y."/>
            <person name="Tong Y."/>
            <person name="Zhang D."/>
            <person name="Mao C.L."/>
            <person name="Liu Y.L."/>
            <person name="Hao S.J."/>
            <person name="Liu W.Q."/>
            <person name="Lv M.Q."/>
            <person name="Zhang H.B."/>
            <person name="Liu Y."/>
            <person name="Hu-Tang G.R."/>
            <person name="Wang J.P."/>
            <person name="Wang J.H."/>
            <person name="Sun Y.H."/>
            <person name="Ni S.B."/>
            <person name="Chen W.B."/>
            <person name="Zhang X.C."/>
            <person name="Jiao Y.N."/>
            <person name="Eichler E.E."/>
            <person name="Li G.H."/>
            <person name="Liu X."/>
            <person name="Gao L.Z."/>
        </authorList>
    </citation>
    <scope>NUCLEOTIDE SEQUENCE [LARGE SCALE GENOMIC DNA]</scope>
    <source>
        <strain evidence="2">cv. GT1</strain>
        <tissue evidence="1">Leaf</tissue>
    </source>
</reference>
<protein>
    <recommendedName>
        <fullName evidence="3">F-box domain-containing protein</fullName>
    </recommendedName>
</protein>
<accession>A0A6A6LN91</accession>
<gene>
    <name evidence="1" type="ORF">GH714_031145</name>
</gene>
<dbReference type="EMBL" id="JAAGAX010000010">
    <property type="protein sequence ID" value="KAF2301987.1"/>
    <property type="molecule type" value="Genomic_DNA"/>
</dbReference>
<proteinExistence type="predicted"/>
<dbReference type="PANTHER" id="PTHR38926">
    <property type="entry name" value="F-BOX DOMAIN CONTAINING PROTEIN, EXPRESSED"/>
    <property type="match status" value="1"/>
</dbReference>
<dbReference type="Proteomes" id="UP000467840">
    <property type="component" value="Chromosome 4"/>
</dbReference>
<dbReference type="InterPro" id="IPR032675">
    <property type="entry name" value="LRR_dom_sf"/>
</dbReference>
<organism evidence="1 2">
    <name type="scientific">Hevea brasiliensis</name>
    <name type="common">Para rubber tree</name>
    <name type="synonym">Siphonia brasiliensis</name>
    <dbReference type="NCBI Taxonomy" id="3981"/>
    <lineage>
        <taxon>Eukaryota</taxon>
        <taxon>Viridiplantae</taxon>
        <taxon>Streptophyta</taxon>
        <taxon>Embryophyta</taxon>
        <taxon>Tracheophyta</taxon>
        <taxon>Spermatophyta</taxon>
        <taxon>Magnoliopsida</taxon>
        <taxon>eudicotyledons</taxon>
        <taxon>Gunneridae</taxon>
        <taxon>Pentapetalae</taxon>
        <taxon>rosids</taxon>
        <taxon>fabids</taxon>
        <taxon>Malpighiales</taxon>
        <taxon>Euphorbiaceae</taxon>
        <taxon>Crotonoideae</taxon>
        <taxon>Micrandreae</taxon>
        <taxon>Hevea</taxon>
    </lineage>
</organism>